<dbReference type="GO" id="GO:0006952">
    <property type="term" value="P:defense response"/>
    <property type="evidence" value="ECO:0007669"/>
    <property type="project" value="InterPro"/>
</dbReference>
<dbReference type="PROSITE" id="PS00451">
    <property type="entry name" value="PATHOGENESIS_BETVI"/>
    <property type="match status" value="3"/>
</dbReference>
<dbReference type="EnsemblPlants" id="Solyc09g090970.3.1">
    <property type="protein sequence ID" value="Solyc09g090970.3.1"/>
    <property type="gene ID" value="Solyc09g090970.3"/>
</dbReference>
<reference evidence="3" key="2">
    <citation type="submission" date="2019-01" db="UniProtKB">
        <authorList>
            <consortium name="EnsemblPlants"/>
        </authorList>
    </citation>
    <scope>IDENTIFICATION</scope>
    <source>
        <strain evidence="3">cv. Heinz 1706</strain>
    </source>
</reference>
<dbReference type="InterPro" id="IPR023393">
    <property type="entry name" value="START-like_dom_sf"/>
</dbReference>
<evidence type="ECO:0000313" key="4">
    <source>
        <dbReference type="Proteomes" id="UP000004994"/>
    </source>
</evidence>
<dbReference type="STRING" id="4081.A0A3Q7I9H4"/>
<reference evidence="3" key="1">
    <citation type="journal article" date="2012" name="Nature">
        <title>The tomato genome sequence provides insights into fleshy fruit evolution.</title>
        <authorList>
            <consortium name="Tomato Genome Consortium"/>
        </authorList>
    </citation>
    <scope>NUCLEOTIDE SEQUENCE [LARGE SCALE GENOMIC DNA]</scope>
    <source>
        <strain evidence="3">cv. Heinz 1706</strain>
    </source>
</reference>
<dbReference type="GO" id="GO:0038023">
    <property type="term" value="F:signaling receptor activity"/>
    <property type="evidence" value="ECO:0000318"/>
    <property type="project" value="GO_Central"/>
</dbReference>
<dbReference type="InterPro" id="IPR000916">
    <property type="entry name" value="Bet_v_I/MLP"/>
</dbReference>
<evidence type="ECO:0000313" key="3">
    <source>
        <dbReference type="EnsemblPlants" id="Solyc09g090970.3.1"/>
    </source>
</evidence>
<dbReference type="Pfam" id="PF00407">
    <property type="entry name" value="Bet_v_1"/>
    <property type="match status" value="2"/>
</dbReference>
<protein>
    <recommendedName>
        <fullName evidence="2">Bet v I/Major latex protein domain-containing protein</fullName>
    </recommendedName>
</protein>
<dbReference type="SMART" id="SM01037">
    <property type="entry name" value="Bet_v_1"/>
    <property type="match status" value="1"/>
</dbReference>
<evidence type="ECO:0000259" key="2">
    <source>
        <dbReference type="SMART" id="SM01037"/>
    </source>
</evidence>
<dbReference type="InterPro" id="IPR024949">
    <property type="entry name" value="Bet_v_I_allergen"/>
</dbReference>
<dbReference type="AlphaFoldDB" id="A0A3Q7I9H4"/>
<dbReference type="FunFam" id="3.30.530.20:FF:000007">
    <property type="entry name" value="Major pollen allergen Bet v 1-A"/>
    <property type="match status" value="3"/>
</dbReference>
<sequence length="404" mass="44667">MGVNTYTYESTTTISPTRLFKALVLDFDNLVPKLLSQHVKNNETIEGDGGVGSIKQMNFVEGGPIKYLKHKIHVIDDKNLETKYSLIEGDILGEKLESITYDIKFEANDNGGCVYKTTTEYHTKGDHVVSEEEHNVGRERIMNISKAVEAYLLANPSSIEIVEGDGGAGSIKQMNFVEGGPIKYLKHKIHVIDDKNLVTKYSLIEGDVLGDKLESIAYDVKFEAAGDGGCVCKTTTEYHTKGDHVVSEEEHNVGKGKAIDLFKAIEALFKALVIDGDNLIPKLMPNVKNVETEGDGSIKKINFVEGGPIKYLKHKIHAIDDKNLVTKYSLIEGDVLGDKLESITHDVKFEPAGNGGCVCKTKTEYHTKGDYVLKDEEHNEGKKHAMELFKAVEDYLLANPSIYA</sequence>
<dbReference type="PANTHER" id="PTHR31213">
    <property type="entry name" value="OS08G0374000 PROTEIN-RELATED"/>
    <property type="match status" value="1"/>
</dbReference>
<dbReference type="Gramene" id="Solyc09g090970.3.1">
    <property type="protein sequence ID" value="Solyc09g090970.3.1"/>
    <property type="gene ID" value="Solyc09g090970.3"/>
</dbReference>
<evidence type="ECO:0000256" key="1">
    <source>
        <dbReference type="ARBA" id="ARBA00009744"/>
    </source>
</evidence>
<dbReference type="GO" id="GO:0005737">
    <property type="term" value="C:cytoplasm"/>
    <property type="evidence" value="ECO:0000318"/>
    <property type="project" value="GO_Central"/>
</dbReference>
<dbReference type="GO" id="GO:0009738">
    <property type="term" value="P:abscisic acid-activated signaling pathway"/>
    <property type="evidence" value="ECO:0000318"/>
    <property type="project" value="GO_Central"/>
</dbReference>
<dbReference type="InterPro" id="IPR050279">
    <property type="entry name" value="Plant_def-hormone_signal"/>
</dbReference>
<accession>A0A3Q7I9H4</accession>
<name>A0A3Q7I9H4_SOLLC</name>
<dbReference type="GO" id="GO:0004864">
    <property type="term" value="F:protein phosphatase inhibitor activity"/>
    <property type="evidence" value="ECO:0000318"/>
    <property type="project" value="GO_Central"/>
</dbReference>
<dbReference type="PRINTS" id="PR00634">
    <property type="entry name" value="BETALLERGEN"/>
</dbReference>
<comment type="similarity">
    <text evidence="1">Belongs to the BetVI family.</text>
</comment>
<dbReference type="GO" id="GO:0010427">
    <property type="term" value="F:abscisic acid binding"/>
    <property type="evidence" value="ECO:0000318"/>
    <property type="project" value="GO_Central"/>
</dbReference>
<organism evidence="3">
    <name type="scientific">Solanum lycopersicum</name>
    <name type="common">Tomato</name>
    <name type="synonym">Lycopersicon esculentum</name>
    <dbReference type="NCBI Taxonomy" id="4081"/>
    <lineage>
        <taxon>Eukaryota</taxon>
        <taxon>Viridiplantae</taxon>
        <taxon>Streptophyta</taxon>
        <taxon>Embryophyta</taxon>
        <taxon>Tracheophyta</taxon>
        <taxon>Spermatophyta</taxon>
        <taxon>Magnoliopsida</taxon>
        <taxon>eudicotyledons</taxon>
        <taxon>Gunneridae</taxon>
        <taxon>Pentapetalae</taxon>
        <taxon>asterids</taxon>
        <taxon>lamiids</taxon>
        <taxon>Solanales</taxon>
        <taxon>Solanaceae</taxon>
        <taxon>Solanoideae</taxon>
        <taxon>Solaneae</taxon>
        <taxon>Solanum</taxon>
        <taxon>Solanum subgen. Lycopersicon</taxon>
    </lineage>
</organism>
<dbReference type="Proteomes" id="UP000004994">
    <property type="component" value="Chromosome 9"/>
</dbReference>
<feature type="domain" description="Bet v I/Major latex protein" evidence="2">
    <location>
        <begin position="267"/>
        <end position="399"/>
    </location>
</feature>
<dbReference type="GO" id="GO:0005634">
    <property type="term" value="C:nucleus"/>
    <property type="evidence" value="ECO:0000318"/>
    <property type="project" value="GO_Central"/>
</dbReference>
<dbReference type="InParanoid" id="A0A3Q7I9H4"/>
<dbReference type="PANTHER" id="PTHR31213:SF200">
    <property type="entry name" value="BET V I_MAJOR LATEX PROTEIN DOMAIN-CONTAINING PROTEIN"/>
    <property type="match status" value="1"/>
</dbReference>
<dbReference type="Gene3D" id="3.30.530.20">
    <property type="match status" value="3"/>
</dbReference>
<dbReference type="OMA" id="CKVPAAK"/>
<keyword evidence="4" id="KW-1185">Reference proteome</keyword>
<dbReference type="SUPFAM" id="SSF55961">
    <property type="entry name" value="Bet v1-like"/>
    <property type="match status" value="3"/>
</dbReference>
<proteinExistence type="inferred from homology"/>
<dbReference type="CDD" id="cd07816">
    <property type="entry name" value="Bet_v1-like"/>
    <property type="match status" value="3"/>
</dbReference>
<dbReference type="PaxDb" id="4081-Solyc09g090990.2.1"/>